<organism evidence="10 11">
    <name type="scientific">Trichinella pseudospiralis</name>
    <name type="common">Parasitic roundworm</name>
    <dbReference type="NCBI Taxonomy" id="6337"/>
    <lineage>
        <taxon>Eukaryota</taxon>
        <taxon>Metazoa</taxon>
        <taxon>Ecdysozoa</taxon>
        <taxon>Nematoda</taxon>
        <taxon>Enoplea</taxon>
        <taxon>Dorylaimia</taxon>
        <taxon>Trichinellida</taxon>
        <taxon>Trichinellidae</taxon>
        <taxon>Trichinella</taxon>
    </lineage>
</organism>
<dbReference type="InterPro" id="IPR050589">
    <property type="entry name" value="Ikaros_C2H2-ZF"/>
</dbReference>
<dbReference type="InterPro" id="IPR013087">
    <property type="entry name" value="Znf_C2H2_type"/>
</dbReference>
<reference evidence="10 11" key="1">
    <citation type="submission" date="2015-01" db="EMBL/GenBank/DDBJ databases">
        <title>Evolution of Trichinella species and genotypes.</title>
        <authorList>
            <person name="Korhonen P.K."/>
            <person name="Edoardo P."/>
            <person name="Giuseppe L.R."/>
            <person name="Gasser R.B."/>
        </authorList>
    </citation>
    <scope>NUCLEOTIDE SEQUENCE [LARGE SCALE GENOMIC DNA]</scope>
    <source>
        <strain evidence="10">ISS176</strain>
    </source>
</reference>
<dbReference type="GO" id="GO:0008270">
    <property type="term" value="F:zinc ion binding"/>
    <property type="evidence" value="ECO:0007669"/>
    <property type="project" value="UniProtKB-KW"/>
</dbReference>
<sequence>MDISAAKGGCCSNCIKTFDPHSCLTPSDGVSGTDYSNELRRTSQTMSFWKKMEKFTCDVCQAKFSRRSSLFNHRNVHDQNPKHTCSLCGAAFRWKVSLKSHLQSHARKRKTEEKLKPFNHQNIFRDNWVNIEAQEQSQEPSENGSSTEKLEAAVKVEEVIVDKSNGAEIRNDAAFYNEINVPPETYFAEVLVMNDYEIVIENEKTYTVMKNMDFSKNTASTQNELPVPAITLLQSKESD</sequence>
<dbReference type="AlphaFoldDB" id="A0A0V1KF30"/>
<dbReference type="GO" id="GO:0005634">
    <property type="term" value="C:nucleus"/>
    <property type="evidence" value="ECO:0007669"/>
    <property type="project" value="UniProtKB-SubCell"/>
</dbReference>
<dbReference type="SMART" id="SM00355">
    <property type="entry name" value="ZnF_C2H2"/>
    <property type="match status" value="2"/>
</dbReference>
<dbReference type="PROSITE" id="PS00028">
    <property type="entry name" value="ZINC_FINGER_C2H2_1"/>
    <property type="match status" value="2"/>
</dbReference>
<evidence type="ECO:0000256" key="7">
    <source>
        <dbReference type="ARBA" id="ARBA00023242"/>
    </source>
</evidence>
<dbReference type="InterPro" id="IPR036236">
    <property type="entry name" value="Znf_C2H2_sf"/>
</dbReference>
<evidence type="ECO:0000256" key="5">
    <source>
        <dbReference type="ARBA" id="ARBA00022833"/>
    </source>
</evidence>
<feature type="domain" description="C2H2-type" evidence="9">
    <location>
        <begin position="83"/>
        <end position="110"/>
    </location>
</feature>
<name>A0A0V1KF30_TRIPS</name>
<evidence type="ECO:0000256" key="8">
    <source>
        <dbReference type="PROSITE-ProRule" id="PRU00042"/>
    </source>
</evidence>
<dbReference type="Proteomes" id="UP000054826">
    <property type="component" value="Unassembled WGS sequence"/>
</dbReference>
<accession>A0A0V1KF30</accession>
<keyword evidence="5" id="KW-0862">Zinc</keyword>
<proteinExistence type="predicted"/>
<evidence type="ECO:0000256" key="4">
    <source>
        <dbReference type="ARBA" id="ARBA00022771"/>
    </source>
</evidence>
<dbReference type="GO" id="GO:0006357">
    <property type="term" value="P:regulation of transcription by RNA polymerase II"/>
    <property type="evidence" value="ECO:0007669"/>
    <property type="project" value="TreeGrafter"/>
</dbReference>
<feature type="domain" description="C2H2-type" evidence="9">
    <location>
        <begin position="55"/>
        <end position="82"/>
    </location>
</feature>
<dbReference type="Pfam" id="PF00096">
    <property type="entry name" value="zf-C2H2"/>
    <property type="match status" value="1"/>
</dbReference>
<evidence type="ECO:0000256" key="2">
    <source>
        <dbReference type="ARBA" id="ARBA00022723"/>
    </source>
</evidence>
<dbReference type="Gene3D" id="3.30.160.60">
    <property type="entry name" value="Classic Zinc Finger"/>
    <property type="match status" value="2"/>
</dbReference>
<evidence type="ECO:0000313" key="11">
    <source>
        <dbReference type="Proteomes" id="UP000054826"/>
    </source>
</evidence>
<comment type="caution">
    <text evidence="10">The sequence shown here is derived from an EMBL/GenBank/DDBJ whole genome shotgun (WGS) entry which is preliminary data.</text>
</comment>
<keyword evidence="6" id="KW-0238">DNA-binding</keyword>
<protein>
    <submittedName>
        <fullName evidence="10">Zinc finger protein</fullName>
    </submittedName>
</protein>
<gene>
    <name evidence="10" type="primary">ZNF282</name>
    <name evidence="10" type="ORF">T4C_6362</name>
</gene>
<keyword evidence="3" id="KW-0677">Repeat</keyword>
<evidence type="ECO:0000256" key="6">
    <source>
        <dbReference type="ARBA" id="ARBA00023125"/>
    </source>
</evidence>
<keyword evidence="4 8" id="KW-0863">Zinc-finger</keyword>
<dbReference type="EMBL" id="JYDV01000002">
    <property type="protein sequence ID" value="KRZ45871.1"/>
    <property type="molecule type" value="Genomic_DNA"/>
</dbReference>
<evidence type="ECO:0000313" key="10">
    <source>
        <dbReference type="EMBL" id="KRZ45871.1"/>
    </source>
</evidence>
<dbReference type="SUPFAM" id="SSF57667">
    <property type="entry name" value="beta-beta-alpha zinc fingers"/>
    <property type="match status" value="1"/>
</dbReference>
<evidence type="ECO:0000259" key="9">
    <source>
        <dbReference type="PROSITE" id="PS50157"/>
    </source>
</evidence>
<dbReference type="PROSITE" id="PS50157">
    <property type="entry name" value="ZINC_FINGER_C2H2_2"/>
    <property type="match status" value="2"/>
</dbReference>
<keyword evidence="2" id="KW-0479">Metal-binding</keyword>
<dbReference type="GO" id="GO:0000978">
    <property type="term" value="F:RNA polymerase II cis-regulatory region sequence-specific DNA binding"/>
    <property type="evidence" value="ECO:0007669"/>
    <property type="project" value="TreeGrafter"/>
</dbReference>
<evidence type="ECO:0000256" key="1">
    <source>
        <dbReference type="ARBA" id="ARBA00004123"/>
    </source>
</evidence>
<evidence type="ECO:0000256" key="3">
    <source>
        <dbReference type="ARBA" id="ARBA00022737"/>
    </source>
</evidence>
<comment type="subcellular location">
    <subcellularLocation>
        <location evidence="1">Nucleus</location>
    </subcellularLocation>
</comment>
<dbReference type="GO" id="GO:0003700">
    <property type="term" value="F:DNA-binding transcription factor activity"/>
    <property type="evidence" value="ECO:0007669"/>
    <property type="project" value="TreeGrafter"/>
</dbReference>
<keyword evidence="7" id="KW-0539">Nucleus</keyword>
<dbReference type="PANTHER" id="PTHR24404">
    <property type="entry name" value="ZINC FINGER PROTEIN"/>
    <property type="match status" value="1"/>
</dbReference>
<dbReference type="PANTHER" id="PTHR24404:SF114">
    <property type="entry name" value="KLUMPFUSS, ISOFORM B-RELATED"/>
    <property type="match status" value="1"/>
</dbReference>